<dbReference type="OrthoDB" id="1706403at2"/>
<keyword evidence="2" id="KW-0436">Ligase</keyword>
<dbReference type="Proteomes" id="UP000184465">
    <property type="component" value="Unassembled WGS sequence"/>
</dbReference>
<reference evidence="2 3" key="1">
    <citation type="submission" date="2016-11" db="EMBL/GenBank/DDBJ databases">
        <authorList>
            <person name="Jaros S."/>
            <person name="Januszkiewicz K."/>
            <person name="Wedrychowicz H."/>
        </authorList>
    </citation>
    <scope>NUCLEOTIDE SEQUENCE [LARGE SCALE GENOMIC DNA]</scope>
    <source>
        <strain evidence="2 3">DSM 15212</strain>
    </source>
</reference>
<dbReference type="InterPro" id="IPR013221">
    <property type="entry name" value="Mur_ligase_cen"/>
</dbReference>
<evidence type="ECO:0000313" key="3">
    <source>
        <dbReference type="Proteomes" id="UP000184465"/>
    </source>
</evidence>
<dbReference type="EMBL" id="FRAG01000028">
    <property type="protein sequence ID" value="SHK13472.1"/>
    <property type="molecule type" value="Genomic_DNA"/>
</dbReference>
<organism evidence="2 3">
    <name type="scientific">Paramaledivibacter caminithermalis (strain DSM 15212 / CIP 107654 / DViRD3)</name>
    <name type="common">Clostridium caminithermale</name>
    <dbReference type="NCBI Taxonomy" id="1121301"/>
    <lineage>
        <taxon>Bacteria</taxon>
        <taxon>Bacillati</taxon>
        <taxon>Bacillota</taxon>
        <taxon>Clostridia</taxon>
        <taxon>Peptostreptococcales</taxon>
        <taxon>Caminicellaceae</taxon>
        <taxon>Paramaledivibacter</taxon>
    </lineage>
</organism>
<dbReference type="Gene3D" id="3.40.1190.10">
    <property type="entry name" value="Mur-like, catalytic domain"/>
    <property type="match status" value="1"/>
</dbReference>
<sequence length="235" mass="27317">MKRAKFVGVIKNNDNTIISDLLFSMFKNNGFQVGLMNNKTIRINENCKKIKINDNKGIEELLLNFQNLDYIILDNLHEEYLYKLIEKFEIDALIDDSFIENYEIDKNVEVKKIMFNNLKRNGISIINSDNKSLNKYFKTLKDKIVVTYGLNSKSTITASSLDIDEKISFNCCIQRGITTSNGNEIEQMEFPIKVRSYDTFKVSDFLAVIGLFLIYEVSIEIIQDTIYKFDVKMFV</sequence>
<feature type="domain" description="Mur ligase central" evidence="1">
    <location>
        <begin position="108"/>
        <end position="169"/>
    </location>
</feature>
<dbReference type="SUPFAM" id="SSF53623">
    <property type="entry name" value="MurD-like peptide ligases, catalytic domain"/>
    <property type="match status" value="1"/>
</dbReference>
<dbReference type="GO" id="GO:0005524">
    <property type="term" value="F:ATP binding"/>
    <property type="evidence" value="ECO:0007669"/>
    <property type="project" value="InterPro"/>
</dbReference>
<dbReference type="InterPro" id="IPR036565">
    <property type="entry name" value="Mur-like_cat_sf"/>
</dbReference>
<evidence type="ECO:0000313" key="2">
    <source>
        <dbReference type="EMBL" id="SHK13472.1"/>
    </source>
</evidence>
<name>A0A1M6PZZ6_PARC5</name>
<dbReference type="Pfam" id="PF08245">
    <property type="entry name" value="Mur_ligase_M"/>
    <property type="match status" value="1"/>
</dbReference>
<evidence type="ECO:0000259" key="1">
    <source>
        <dbReference type="Pfam" id="PF08245"/>
    </source>
</evidence>
<keyword evidence="3" id="KW-1185">Reference proteome</keyword>
<gene>
    <name evidence="2" type="ORF">SAMN02745912_02376</name>
</gene>
<dbReference type="STRING" id="1121301.SAMN02745912_02376"/>
<dbReference type="AlphaFoldDB" id="A0A1M6PZZ6"/>
<protein>
    <submittedName>
        <fullName evidence="2">Mur ligase middle domain-containing protein</fullName>
    </submittedName>
</protein>
<proteinExistence type="predicted"/>
<dbReference type="GO" id="GO:0016881">
    <property type="term" value="F:acid-amino acid ligase activity"/>
    <property type="evidence" value="ECO:0007669"/>
    <property type="project" value="InterPro"/>
</dbReference>
<dbReference type="RefSeq" id="WP_073150193.1">
    <property type="nucleotide sequence ID" value="NZ_FRAG01000028.1"/>
</dbReference>
<accession>A0A1M6PZZ6</accession>